<evidence type="ECO:0000256" key="8">
    <source>
        <dbReference type="ARBA" id="ARBA00022777"/>
    </source>
</evidence>
<evidence type="ECO:0000259" key="24">
    <source>
        <dbReference type="PROSITE" id="PS51550"/>
    </source>
</evidence>
<accession>A0AAW0NWW0</accession>
<dbReference type="CDD" id="cd00063">
    <property type="entry name" value="FN3"/>
    <property type="match status" value="1"/>
</dbReference>
<dbReference type="GO" id="GO:0001779">
    <property type="term" value="P:natural killer cell differentiation"/>
    <property type="evidence" value="ECO:0007669"/>
    <property type="project" value="TreeGrafter"/>
</dbReference>
<feature type="domain" description="Protein kinase" evidence="22">
    <location>
        <begin position="541"/>
        <end position="814"/>
    </location>
</feature>
<dbReference type="SUPFAM" id="SSF49265">
    <property type="entry name" value="Fibronectin type III"/>
    <property type="match status" value="1"/>
</dbReference>
<dbReference type="EMBL" id="JBBPFD010000010">
    <property type="protein sequence ID" value="KAK7910284.1"/>
    <property type="molecule type" value="Genomic_DNA"/>
</dbReference>
<dbReference type="FunFam" id="1.10.510.10:FF:000089">
    <property type="entry name" value="Tyrosine-protein kinase receptor TYRO3"/>
    <property type="match status" value="1"/>
</dbReference>
<feature type="chain" id="PRO_5043710156" description="receptor protein-tyrosine kinase" evidence="21">
    <location>
        <begin position="20"/>
        <end position="896"/>
    </location>
</feature>
<dbReference type="InterPro" id="IPR008979">
    <property type="entry name" value="Galactose-bd-like_sf"/>
</dbReference>
<dbReference type="AlphaFoldDB" id="A0AAW0NWW0"/>
<keyword evidence="3" id="KW-0597">Phosphoprotein</keyword>
<dbReference type="SMART" id="SM00060">
    <property type="entry name" value="FN3"/>
    <property type="match status" value="1"/>
</dbReference>
<dbReference type="InterPro" id="IPR011009">
    <property type="entry name" value="Kinase-like_dom_sf"/>
</dbReference>
<keyword evidence="26" id="KW-1185">Reference proteome</keyword>
<keyword evidence="13" id="KW-0675">Receptor</keyword>
<evidence type="ECO:0000256" key="15">
    <source>
        <dbReference type="ARBA" id="ARBA00051243"/>
    </source>
</evidence>
<dbReference type="Gene3D" id="2.60.40.10">
    <property type="entry name" value="Immunoglobulins"/>
    <property type="match status" value="1"/>
</dbReference>
<dbReference type="CDD" id="cd00055">
    <property type="entry name" value="EGF_Lam"/>
    <property type="match status" value="1"/>
</dbReference>
<evidence type="ECO:0000256" key="3">
    <source>
        <dbReference type="ARBA" id="ARBA00022553"/>
    </source>
</evidence>
<evidence type="ECO:0000256" key="13">
    <source>
        <dbReference type="ARBA" id="ARBA00023170"/>
    </source>
</evidence>
<feature type="domain" description="Fibronectin type-III" evidence="23">
    <location>
        <begin position="307"/>
        <end position="412"/>
    </location>
</feature>
<keyword evidence="11 20" id="KW-0472">Membrane</keyword>
<dbReference type="SUPFAM" id="SSF57184">
    <property type="entry name" value="Growth factor receptor domain"/>
    <property type="match status" value="1"/>
</dbReference>
<dbReference type="InterPro" id="IPR003961">
    <property type="entry name" value="FN3_dom"/>
</dbReference>
<protein>
    <recommendedName>
        <fullName evidence="2">receptor protein-tyrosine kinase</fullName>
        <ecNumber evidence="2">2.7.10.1</ecNumber>
    </recommendedName>
</protein>
<dbReference type="Gene3D" id="2.10.50.10">
    <property type="entry name" value="Tumor Necrosis Factor Receptor, subunit A, domain 2"/>
    <property type="match status" value="1"/>
</dbReference>
<reference evidence="26" key="1">
    <citation type="submission" date="2024-04" db="EMBL/GenBank/DDBJ databases">
        <title>Salinicola lusitanus LLJ914,a marine bacterium isolated from the Okinawa Trough.</title>
        <authorList>
            <person name="Li J."/>
        </authorList>
    </citation>
    <scope>NUCLEOTIDE SEQUENCE [LARGE SCALE GENOMIC DNA]</scope>
</reference>
<keyword evidence="4" id="KW-0808">Transferase</keyword>
<dbReference type="PANTHER" id="PTHR24416">
    <property type="entry name" value="TYROSINE-PROTEIN KINASE RECEPTOR"/>
    <property type="match status" value="1"/>
</dbReference>
<keyword evidence="6" id="KW-0677">Repeat</keyword>
<evidence type="ECO:0000256" key="7">
    <source>
        <dbReference type="ARBA" id="ARBA00022741"/>
    </source>
</evidence>
<dbReference type="PROSITE" id="PS00109">
    <property type="entry name" value="PROTEIN_KINASE_TYR"/>
    <property type="match status" value="1"/>
</dbReference>
<dbReference type="GO" id="GO:0005524">
    <property type="term" value="F:ATP binding"/>
    <property type="evidence" value="ECO:0007669"/>
    <property type="project" value="UniProtKB-UniRule"/>
</dbReference>
<dbReference type="GO" id="GO:0006909">
    <property type="term" value="P:phagocytosis"/>
    <property type="evidence" value="ECO:0007669"/>
    <property type="project" value="TreeGrafter"/>
</dbReference>
<name>A0AAW0NWW0_9GOBI</name>
<dbReference type="Proteomes" id="UP001460270">
    <property type="component" value="Unassembled WGS sequence"/>
</dbReference>
<keyword evidence="12" id="KW-0829">Tyrosine-protein kinase</keyword>
<evidence type="ECO:0000256" key="5">
    <source>
        <dbReference type="ARBA" id="ARBA00022692"/>
    </source>
</evidence>
<evidence type="ECO:0000256" key="19">
    <source>
        <dbReference type="SAM" id="MobiDB-lite"/>
    </source>
</evidence>
<keyword evidence="21" id="KW-0732">Signal</keyword>
<dbReference type="GO" id="GO:0005886">
    <property type="term" value="C:plasma membrane"/>
    <property type="evidence" value="ECO:0007669"/>
    <property type="project" value="InterPro"/>
</dbReference>
<dbReference type="InterPro" id="IPR009030">
    <property type="entry name" value="Growth_fac_rcpt_cys_sf"/>
</dbReference>
<dbReference type="GO" id="GO:0043235">
    <property type="term" value="C:receptor complex"/>
    <property type="evidence" value="ECO:0007669"/>
    <property type="project" value="TreeGrafter"/>
</dbReference>
<dbReference type="Gene3D" id="3.30.200.20">
    <property type="entry name" value="Phosphorylase Kinase, domain 1"/>
    <property type="match status" value="1"/>
</dbReference>
<dbReference type="InterPro" id="IPR002049">
    <property type="entry name" value="LE_dom"/>
</dbReference>
<dbReference type="Pfam" id="PF25599">
    <property type="entry name" value="Ephrin_CRD"/>
    <property type="match status" value="1"/>
</dbReference>
<gene>
    <name evidence="25" type="ORF">WMY93_014968</name>
</gene>
<evidence type="ECO:0000256" key="10">
    <source>
        <dbReference type="ARBA" id="ARBA00022989"/>
    </source>
</evidence>
<evidence type="ECO:0000256" key="17">
    <source>
        <dbReference type="PIRSR" id="PIRSR000666-2"/>
    </source>
</evidence>
<dbReference type="FunFam" id="2.10.50.10:FF:000001">
    <property type="entry name" value="Ephrin type-A receptor 5"/>
    <property type="match status" value="1"/>
</dbReference>
<dbReference type="PANTHER" id="PTHR24416:SF323">
    <property type="entry name" value="TYROSINE-PROTEIN KINASE RECEPTOR UFO"/>
    <property type="match status" value="1"/>
</dbReference>
<evidence type="ECO:0000259" key="22">
    <source>
        <dbReference type="PROSITE" id="PS50011"/>
    </source>
</evidence>
<dbReference type="GO" id="GO:0051897">
    <property type="term" value="P:positive regulation of phosphatidylinositol 3-kinase/protein kinase B signal transduction"/>
    <property type="evidence" value="ECO:0007669"/>
    <property type="project" value="TreeGrafter"/>
</dbReference>
<evidence type="ECO:0000256" key="9">
    <source>
        <dbReference type="ARBA" id="ARBA00022840"/>
    </source>
</evidence>
<evidence type="ECO:0000256" key="1">
    <source>
        <dbReference type="ARBA" id="ARBA00004479"/>
    </source>
</evidence>
<evidence type="ECO:0000313" key="25">
    <source>
        <dbReference type="EMBL" id="KAK7910284.1"/>
    </source>
</evidence>
<organism evidence="25 26">
    <name type="scientific">Mugilogobius chulae</name>
    <name type="common">yellowstripe goby</name>
    <dbReference type="NCBI Taxonomy" id="88201"/>
    <lineage>
        <taxon>Eukaryota</taxon>
        <taxon>Metazoa</taxon>
        <taxon>Chordata</taxon>
        <taxon>Craniata</taxon>
        <taxon>Vertebrata</taxon>
        <taxon>Euteleostomi</taxon>
        <taxon>Actinopterygii</taxon>
        <taxon>Neopterygii</taxon>
        <taxon>Teleostei</taxon>
        <taxon>Neoteleostei</taxon>
        <taxon>Acanthomorphata</taxon>
        <taxon>Gobiaria</taxon>
        <taxon>Gobiiformes</taxon>
        <taxon>Gobioidei</taxon>
        <taxon>Gobiidae</taxon>
        <taxon>Gobionellinae</taxon>
        <taxon>Mugilogobius</taxon>
    </lineage>
</organism>
<feature type="compositionally biased region" description="Low complexity" evidence="19">
    <location>
        <begin position="859"/>
        <end position="868"/>
    </location>
</feature>
<feature type="binding site" evidence="17">
    <location>
        <begin position="547"/>
        <end position="555"/>
    </location>
    <ligand>
        <name>ATP</name>
        <dbReference type="ChEBI" id="CHEBI:30616"/>
    </ligand>
</feature>
<dbReference type="PROSITE" id="PS50011">
    <property type="entry name" value="PROTEIN_KINASE_DOM"/>
    <property type="match status" value="1"/>
</dbReference>
<dbReference type="Pfam" id="PF00041">
    <property type="entry name" value="fn3"/>
    <property type="match status" value="1"/>
</dbReference>
<dbReference type="SUPFAM" id="SSF49785">
    <property type="entry name" value="Galactose-binding domain-like"/>
    <property type="match status" value="1"/>
</dbReference>
<dbReference type="GO" id="GO:0030168">
    <property type="term" value="P:platelet activation"/>
    <property type="evidence" value="ECO:0007669"/>
    <property type="project" value="TreeGrafter"/>
</dbReference>
<evidence type="ECO:0000256" key="20">
    <source>
        <dbReference type="SAM" id="Phobius"/>
    </source>
</evidence>
<feature type="binding site" evidence="17 18">
    <location>
        <position position="573"/>
    </location>
    <ligand>
        <name>ATP</name>
        <dbReference type="ChEBI" id="CHEBI:30616"/>
    </ligand>
</feature>
<evidence type="ECO:0000256" key="12">
    <source>
        <dbReference type="ARBA" id="ARBA00023137"/>
    </source>
</evidence>
<dbReference type="PROSITE" id="PS00107">
    <property type="entry name" value="PROTEIN_KINASE_ATP"/>
    <property type="match status" value="1"/>
</dbReference>
<feature type="region of interest" description="Disordered" evidence="19">
    <location>
        <begin position="849"/>
        <end position="882"/>
    </location>
</feature>
<dbReference type="InterPro" id="IPR000719">
    <property type="entry name" value="Prot_kinase_dom"/>
</dbReference>
<dbReference type="GO" id="GO:0005003">
    <property type="term" value="F:ephrin receptor activity"/>
    <property type="evidence" value="ECO:0007669"/>
    <property type="project" value="InterPro"/>
</dbReference>
<evidence type="ECO:0000259" key="23">
    <source>
        <dbReference type="PROSITE" id="PS50853"/>
    </source>
</evidence>
<evidence type="ECO:0000256" key="18">
    <source>
        <dbReference type="PROSITE-ProRule" id="PRU10141"/>
    </source>
</evidence>
<dbReference type="Gene3D" id="1.10.510.10">
    <property type="entry name" value="Transferase(Phosphotransferase) domain 1"/>
    <property type="match status" value="1"/>
</dbReference>
<evidence type="ECO:0000313" key="26">
    <source>
        <dbReference type="Proteomes" id="UP001460270"/>
    </source>
</evidence>
<keyword evidence="14" id="KW-0325">Glycoprotein</keyword>
<evidence type="ECO:0000256" key="4">
    <source>
        <dbReference type="ARBA" id="ARBA00022679"/>
    </source>
</evidence>
<dbReference type="GO" id="GO:0043066">
    <property type="term" value="P:negative regulation of apoptotic process"/>
    <property type="evidence" value="ECO:0007669"/>
    <property type="project" value="TreeGrafter"/>
</dbReference>
<dbReference type="InterPro" id="IPR001090">
    <property type="entry name" value="Ephrin_rcpt_lig-bd_dom"/>
</dbReference>
<dbReference type="PROSITE" id="PS50853">
    <property type="entry name" value="FN3"/>
    <property type="match status" value="1"/>
</dbReference>
<keyword evidence="5 20" id="KW-0812">Transmembrane</keyword>
<evidence type="ECO:0000256" key="21">
    <source>
        <dbReference type="SAM" id="SignalP"/>
    </source>
</evidence>
<comment type="subcellular location">
    <subcellularLocation>
        <location evidence="1">Membrane</location>
        <topology evidence="1">Single-pass type I membrane protein</topology>
    </subcellularLocation>
</comment>
<dbReference type="PROSITE" id="PS51550">
    <property type="entry name" value="EPH_LBD"/>
    <property type="match status" value="1"/>
</dbReference>
<dbReference type="InterPro" id="IPR001245">
    <property type="entry name" value="Ser-Thr/Tyr_kinase_cat_dom"/>
</dbReference>
<evidence type="ECO:0000256" key="16">
    <source>
        <dbReference type="PIRSR" id="PIRSR000666-1"/>
    </source>
</evidence>
<keyword evidence="9 17" id="KW-0067">ATP-binding</keyword>
<dbReference type="InterPro" id="IPR020635">
    <property type="entry name" value="Tyr_kinase_cat_dom"/>
</dbReference>
<feature type="domain" description="Eph LBD" evidence="24">
    <location>
        <begin position="17"/>
        <end position="189"/>
    </location>
</feature>
<dbReference type="EC" id="2.7.10.1" evidence="2"/>
<dbReference type="InterPro" id="IPR036116">
    <property type="entry name" value="FN3_sf"/>
</dbReference>
<keyword evidence="7 17" id="KW-0547">Nucleotide-binding</keyword>
<sequence>MRRLPVQILLWVLICEVWTRSSSSSAEDVELWRWTPQSTWTSVPTGAFVVTPMKQKPVLQGCADGFDKKSFLSEFTNRGDAKHLYLDVTFAQEQEASGGTVPLQVHLLDSRFPSRQTSERWKVLELNASRLFLHNTPPNNLHQFFSNHTALSLGPVTQTGFQLGLSYTGTCVLVSSIRIFYRRCPGLEQDLSSFSAAAGGSESVSGSCVEGAVQEGSRPQRNCSVDGVWGPQQGQCVCAPGHQLVSDSCQACAVGFFRGADATGGCQKCPPHTETHRSGSDRCDCVPGFSRLISDPHDLGCAQPPSAPVNVKAHPLNDSVIILTWDPPLDHGGRPQVSYHVQCETRGQSGGQWKTCEGVFFLHNSSLNSTSVDVSGVNPYEEYRLSVQARNNISTLQGAPLSSTGSVIIQRWRAPPVVVTRADVTHSPRTEAQVTVVSQQQQKNLFLRVTVGVLFGVLLLLILVPVAVCFLQRKYSKLSSEQDVELIPINSGTSYRRPEQETEIPSLQTNSRRGERAAAVGGLGGRLAASLKDVLVERRQLTLGKELGKGEFGSVYEAVFTQEDNLTIKVAVKTMRVGFHTHEDLHEFLREAEIMKNFNHDNVVRLLGVTLQREEVSSVPVPLVILPYMKHGDLRRFLIATRYGDIPMFVPHQTLLRFMVDIAEGMDYLSSQGFLHRDLAARNCMLDDDLRVCVADFGLSRKIYDSNYYRQREAIRVPIKWMAIESLSESVYTTKSDVWSFGITMWEIVSRGRTPYPGVHNHELLDLLLTGYRLKAPADDCDNKLWEVMCKCWEKQPTERPGFRELADRLKALLSELPALEACQEATYINQGLEAAAATDYLIPQSDSGEGKKENVYLPAPVGAAAAPSSPPPQPPREDDMELEEGYLKYISGLEL</sequence>
<keyword evidence="8" id="KW-0418">Kinase</keyword>
<dbReference type="Gene3D" id="2.60.40.1770">
    <property type="entry name" value="ephrin a2 ectodomain"/>
    <property type="match status" value="1"/>
</dbReference>
<comment type="catalytic activity">
    <reaction evidence="15">
        <text>L-tyrosyl-[protein] + ATP = O-phospho-L-tyrosyl-[protein] + ADP + H(+)</text>
        <dbReference type="Rhea" id="RHEA:10596"/>
        <dbReference type="Rhea" id="RHEA-COMP:10136"/>
        <dbReference type="Rhea" id="RHEA-COMP:20101"/>
        <dbReference type="ChEBI" id="CHEBI:15378"/>
        <dbReference type="ChEBI" id="CHEBI:30616"/>
        <dbReference type="ChEBI" id="CHEBI:46858"/>
        <dbReference type="ChEBI" id="CHEBI:61978"/>
        <dbReference type="ChEBI" id="CHEBI:456216"/>
        <dbReference type="EC" id="2.7.10.1"/>
    </reaction>
</comment>
<dbReference type="PRINTS" id="PR00109">
    <property type="entry name" value="TYRKINASE"/>
</dbReference>
<evidence type="ECO:0000256" key="11">
    <source>
        <dbReference type="ARBA" id="ARBA00023136"/>
    </source>
</evidence>
<evidence type="ECO:0000256" key="14">
    <source>
        <dbReference type="ARBA" id="ARBA00023180"/>
    </source>
</evidence>
<keyword evidence="10 20" id="KW-1133">Transmembrane helix</keyword>
<dbReference type="Pfam" id="PF07714">
    <property type="entry name" value="PK_Tyr_Ser-Thr"/>
    <property type="match status" value="1"/>
</dbReference>
<feature type="transmembrane region" description="Helical" evidence="20">
    <location>
        <begin position="445"/>
        <end position="471"/>
    </location>
</feature>
<dbReference type="InterPro" id="IPR050122">
    <property type="entry name" value="RTK"/>
</dbReference>
<dbReference type="Gene3D" id="2.60.120.260">
    <property type="entry name" value="Galactose-binding domain-like"/>
    <property type="match status" value="1"/>
</dbReference>
<dbReference type="SUPFAM" id="SSF56112">
    <property type="entry name" value="Protein kinase-like (PK-like)"/>
    <property type="match status" value="1"/>
</dbReference>
<dbReference type="GO" id="GO:0016477">
    <property type="term" value="P:cell migration"/>
    <property type="evidence" value="ECO:0007669"/>
    <property type="project" value="TreeGrafter"/>
</dbReference>
<dbReference type="InterPro" id="IPR017441">
    <property type="entry name" value="Protein_kinase_ATP_BS"/>
</dbReference>
<dbReference type="GO" id="GO:0007399">
    <property type="term" value="P:nervous system development"/>
    <property type="evidence" value="ECO:0007669"/>
    <property type="project" value="TreeGrafter"/>
</dbReference>
<comment type="caution">
    <text evidence="25">The sequence shown here is derived from an EMBL/GenBank/DDBJ whole genome shotgun (WGS) entry which is preliminary data.</text>
</comment>
<dbReference type="InterPro" id="IPR013783">
    <property type="entry name" value="Ig-like_fold"/>
</dbReference>
<dbReference type="SMART" id="SM00219">
    <property type="entry name" value="TyrKc"/>
    <property type="match status" value="1"/>
</dbReference>
<evidence type="ECO:0000256" key="2">
    <source>
        <dbReference type="ARBA" id="ARBA00011902"/>
    </source>
</evidence>
<feature type="signal peptide" evidence="21">
    <location>
        <begin position="1"/>
        <end position="19"/>
    </location>
</feature>
<feature type="active site" description="Proton acceptor" evidence="16">
    <location>
        <position position="678"/>
    </location>
</feature>
<dbReference type="InterPro" id="IPR016257">
    <property type="entry name" value="Tyr_kinase_ephrin_rcpt"/>
</dbReference>
<evidence type="ECO:0000256" key="6">
    <source>
        <dbReference type="ARBA" id="ARBA00022737"/>
    </source>
</evidence>
<dbReference type="InterPro" id="IPR008266">
    <property type="entry name" value="Tyr_kinase_AS"/>
</dbReference>
<proteinExistence type="predicted"/>
<dbReference type="PIRSF" id="PIRSF000666">
    <property type="entry name" value="TyrPK_ephrin_receptor"/>
    <property type="match status" value="1"/>
</dbReference>